<dbReference type="InterPro" id="IPR006528">
    <property type="entry name" value="Phage_head_morphogenesis_dom"/>
</dbReference>
<evidence type="ECO:0000313" key="3">
    <source>
        <dbReference type="EMBL" id="AVM01896.1"/>
    </source>
</evidence>
<dbReference type="EMBL" id="CP027433">
    <property type="protein sequence ID" value="AVM01896.1"/>
    <property type="molecule type" value="Genomic_DNA"/>
</dbReference>
<dbReference type="KEGG" id="git:C6V83_18125"/>
<dbReference type="AlphaFoldDB" id="A0A2S0KJR9"/>
<protein>
    <recommendedName>
        <fullName evidence="2">Phage head morphogenesis domain-containing protein</fullName>
    </recommendedName>
</protein>
<gene>
    <name evidence="3" type="ORF">C6V83_18125</name>
</gene>
<organism evidence="3 4">
    <name type="scientific">Gordonia iterans</name>
    <dbReference type="NCBI Taxonomy" id="1004901"/>
    <lineage>
        <taxon>Bacteria</taxon>
        <taxon>Bacillati</taxon>
        <taxon>Actinomycetota</taxon>
        <taxon>Actinomycetes</taxon>
        <taxon>Mycobacteriales</taxon>
        <taxon>Gordoniaceae</taxon>
        <taxon>Gordonia</taxon>
    </lineage>
</organism>
<dbReference type="OrthoDB" id="3311507at2"/>
<sequence>MSPAPRNLQRLAAERRLVLAERLIEDAMVRAVGSWLATVRDTLIAELSPAGLTAAGYGEVERAAEAAKNWNAWRHELDNTLLPAVAIAFGEQFQDARRRAGNGSLPHQQDYLAQVADRLRIWPEGAFERLRPELLEALAEAETIEQITDRVGWVLGIDADQRAIKAMINEVEAELEQPDLTPERRADLRARRRRLWQDHDDEETRWRWLARRIARTEAHGAVMAGQLAAAREREAEHGITLYKRWLATEDTRTRASHRVADGQTVPLAQPFRVGGFLLQFPGDPIVIAPHETINCRCSLLILDGDELQDELQGPDGSLGEVKPGGVRVGTDDPDEAEAAIHDVVEAEQLQPPPDPADRGERHGQPTPPDGPHIEWRDERDEPVWREPDPADVDLSGYSDDELFQLMVDNADGFDGMYEAARNEWDRRALELDRPPSDTDTEEIDLGLLNDADLVAQQTNAPTSAGQEEWETRVEVIDSKIVDDDVFDRLADDAPSDYRTRRSAALTEVTAIEASDPNAFDPVQSPEHDRGIPPIVLSAIPDLKLDRADVEKIIYGVPDNKAGGHLFGVTRPGKSETPRAWTPARFLLALLLLTVGYHYEAFSGDRRVRRLEVNGVIFELSTYTQGGKTKFRSFFALNGAGVYKIDRATGRRVPVPLDRRLLYRDDL</sequence>
<name>A0A2S0KJR9_9ACTN</name>
<dbReference type="Pfam" id="PF04233">
    <property type="entry name" value="Phage_Mu_F"/>
    <property type="match status" value="1"/>
</dbReference>
<evidence type="ECO:0000256" key="1">
    <source>
        <dbReference type="SAM" id="MobiDB-lite"/>
    </source>
</evidence>
<accession>A0A2S0KJR9</accession>
<reference evidence="3 4" key="1">
    <citation type="submission" date="2018-03" db="EMBL/GenBank/DDBJ databases">
        <title>Characteristics and genome of n-alkane degrading marine bacteria Gordonia iterans isolated from crude oil contaminated in Tae-an, South Korea.</title>
        <authorList>
            <person name="Lee S.-S."/>
            <person name="Kim H."/>
        </authorList>
    </citation>
    <scope>NUCLEOTIDE SEQUENCE [LARGE SCALE GENOMIC DNA]</scope>
    <source>
        <strain evidence="3 4">Co17</strain>
    </source>
</reference>
<proteinExistence type="predicted"/>
<keyword evidence="4" id="KW-1185">Reference proteome</keyword>
<dbReference type="Proteomes" id="UP000239814">
    <property type="component" value="Chromosome"/>
</dbReference>
<feature type="region of interest" description="Disordered" evidence="1">
    <location>
        <begin position="345"/>
        <end position="375"/>
    </location>
</feature>
<feature type="domain" description="Phage head morphogenesis" evidence="2">
    <location>
        <begin position="209"/>
        <end position="299"/>
    </location>
</feature>
<dbReference type="RefSeq" id="WP_105943599.1">
    <property type="nucleotide sequence ID" value="NZ_CP027433.1"/>
</dbReference>
<evidence type="ECO:0000313" key="4">
    <source>
        <dbReference type="Proteomes" id="UP000239814"/>
    </source>
</evidence>
<feature type="region of interest" description="Disordered" evidence="1">
    <location>
        <begin position="311"/>
        <end position="332"/>
    </location>
</feature>
<evidence type="ECO:0000259" key="2">
    <source>
        <dbReference type="Pfam" id="PF04233"/>
    </source>
</evidence>